<dbReference type="PIRSF" id="PIRSF000726">
    <property type="entry name" value="Asp_kin"/>
    <property type="match status" value="1"/>
</dbReference>
<dbReference type="PANTHER" id="PTHR21499">
    <property type="entry name" value="ASPARTATE KINASE"/>
    <property type="match status" value="1"/>
</dbReference>
<dbReference type="InterPro" id="IPR002912">
    <property type="entry name" value="ACT_dom"/>
</dbReference>
<evidence type="ECO:0000256" key="7">
    <source>
        <dbReference type="ARBA" id="ARBA00022741"/>
    </source>
</evidence>
<dbReference type="InterPro" id="IPR001048">
    <property type="entry name" value="Asp/Glu/Uridylate_kinase"/>
</dbReference>
<dbReference type="InterPro" id="IPR005260">
    <property type="entry name" value="Asp_kin_monofn"/>
</dbReference>
<evidence type="ECO:0000256" key="2">
    <source>
        <dbReference type="ARBA" id="ARBA00004766"/>
    </source>
</evidence>
<keyword evidence="6 13" id="KW-0808">Transferase</keyword>
<evidence type="ECO:0000256" key="6">
    <source>
        <dbReference type="ARBA" id="ARBA00022679"/>
    </source>
</evidence>
<evidence type="ECO:0000256" key="9">
    <source>
        <dbReference type="ARBA" id="ARBA00022840"/>
    </source>
</evidence>
<evidence type="ECO:0000256" key="13">
    <source>
        <dbReference type="RuleBase" id="RU003448"/>
    </source>
</evidence>
<evidence type="ECO:0000256" key="4">
    <source>
        <dbReference type="ARBA" id="ARBA00005139"/>
    </source>
</evidence>
<evidence type="ECO:0000256" key="12">
    <source>
        <dbReference type="ARBA" id="ARBA00047872"/>
    </source>
</evidence>
<protein>
    <recommendedName>
        <fullName evidence="13">Aspartokinase</fullName>
        <ecNumber evidence="13">2.7.2.4</ecNumber>
    </recommendedName>
</protein>
<dbReference type="NCBIfam" id="NF006540">
    <property type="entry name" value="PRK09034.1"/>
    <property type="match status" value="1"/>
</dbReference>
<evidence type="ECO:0000256" key="14">
    <source>
        <dbReference type="RuleBase" id="RU004249"/>
    </source>
</evidence>
<dbReference type="InterPro" id="IPR001341">
    <property type="entry name" value="Asp_kinase"/>
</dbReference>
<dbReference type="InterPro" id="IPR018042">
    <property type="entry name" value="Aspartate_kinase_CS"/>
</dbReference>
<dbReference type="PROSITE" id="PS00324">
    <property type="entry name" value="ASPARTOKINASE"/>
    <property type="match status" value="1"/>
</dbReference>
<keyword evidence="8 13" id="KW-0418">Kinase</keyword>
<name>A0ABS6BPZ3_9CLOT</name>
<dbReference type="EC" id="2.7.2.4" evidence="13"/>
<keyword evidence="14" id="KW-0028">Amino-acid biosynthesis</keyword>
<reference evidence="16 17" key="1">
    <citation type="submission" date="2021-06" db="EMBL/GenBank/DDBJ databases">
        <title>Clostridia strains as spoilage organisms.</title>
        <authorList>
            <person name="Wambui J."/>
            <person name="Stephan R."/>
            <person name="Stevens M.J.A."/>
        </authorList>
    </citation>
    <scope>NUCLEOTIDE SEQUENCE [LARGE SCALE GENOMIC DNA]</scope>
    <source>
        <strain evidence="16 17">DSM 14204</strain>
    </source>
</reference>
<dbReference type="PROSITE" id="PS51671">
    <property type="entry name" value="ACT"/>
    <property type="match status" value="1"/>
</dbReference>
<sequence>MMQVKVSKFGGSSLCDSKQFKKVKDIVLSDDMRCYIVPSAPGKRSKSDYKITDLLYLCHQHVEKSLPFDELFKLIEERYISLCSELKLSINMLEYLRVLKKKITDGASEDFVASRGEYLNALMLAEYLGYEFVDAAEIIVFTKSGRLDEKATYAAINIRLSKVKKAVIPGFYGASYDGKIRTFSRGGSDITGAIIAKGVGAAVYENWTDVSGFLMADPRIVNNPKPIKEVTYKELRELSYMGAHVFHEEAVFPVKNEGIPINIKNTNKPEEKGTFILNDKIEAKSGNITGIAGKKDFTVINIEKTLMDKDIGYCRRVLTVLESNGVAFEHMPSGIDSISLVIDDSELENKTDKILEEIEKQCNPDSLIVHPNMALIAVVGEGMIKTRGISARVFSALAKGNINIRMINQGSSELSIIVGVENEDFESAIKSVYKAFENKSI</sequence>
<evidence type="ECO:0000256" key="10">
    <source>
        <dbReference type="ARBA" id="ARBA00022915"/>
    </source>
</evidence>
<proteinExistence type="inferred from homology"/>
<dbReference type="CDD" id="cd04911">
    <property type="entry name" value="ACT_AKiii-YclM-BS_1"/>
    <property type="match status" value="1"/>
</dbReference>
<gene>
    <name evidence="16" type="ORF">KPL37_01645</name>
</gene>
<dbReference type="NCBIfam" id="TIGR00657">
    <property type="entry name" value="asp_kinases"/>
    <property type="match status" value="1"/>
</dbReference>
<dbReference type="CDD" id="cd04916">
    <property type="entry name" value="ACT_AKiii-YclM-BS_2"/>
    <property type="match status" value="1"/>
</dbReference>
<evidence type="ECO:0000256" key="3">
    <source>
        <dbReference type="ARBA" id="ARBA00004986"/>
    </source>
</evidence>
<keyword evidence="11" id="KW-0457">Lysine biosynthesis</keyword>
<evidence type="ECO:0000313" key="16">
    <source>
        <dbReference type="EMBL" id="MBU3158474.1"/>
    </source>
</evidence>
<evidence type="ECO:0000256" key="5">
    <source>
        <dbReference type="ARBA" id="ARBA00010122"/>
    </source>
</evidence>
<keyword evidence="9" id="KW-0067">ATP-binding</keyword>
<keyword evidence="10" id="KW-0220">Diaminopimelate biosynthesis</keyword>
<comment type="pathway">
    <text evidence="2 14">Amino-acid biosynthesis; L-lysine biosynthesis via DAP pathway; (S)-tetrahydrodipicolinate from L-aspartate: step 1/4.</text>
</comment>
<dbReference type="GO" id="GO:0004072">
    <property type="term" value="F:aspartate kinase activity"/>
    <property type="evidence" value="ECO:0007669"/>
    <property type="project" value="UniProtKB-EC"/>
</dbReference>
<comment type="similarity">
    <text evidence="5 13">Belongs to the aspartokinase family.</text>
</comment>
<comment type="catalytic activity">
    <reaction evidence="12 13">
        <text>L-aspartate + ATP = 4-phospho-L-aspartate + ADP</text>
        <dbReference type="Rhea" id="RHEA:23776"/>
        <dbReference type="ChEBI" id="CHEBI:29991"/>
        <dbReference type="ChEBI" id="CHEBI:30616"/>
        <dbReference type="ChEBI" id="CHEBI:57535"/>
        <dbReference type="ChEBI" id="CHEBI:456216"/>
        <dbReference type="EC" id="2.7.2.4"/>
    </reaction>
</comment>
<evidence type="ECO:0000256" key="1">
    <source>
        <dbReference type="ARBA" id="ARBA00003121"/>
    </source>
</evidence>
<dbReference type="InterPro" id="IPR054352">
    <property type="entry name" value="ACT_Aspartokinase"/>
</dbReference>
<comment type="caution">
    <text evidence="16">The sequence shown here is derived from an EMBL/GenBank/DDBJ whole genome shotgun (WGS) entry which is preliminary data.</text>
</comment>
<comment type="pathway">
    <text evidence="3 14">Amino-acid biosynthesis; L-methionine biosynthesis via de novo pathway; L-homoserine from L-aspartate: step 1/3.</text>
</comment>
<dbReference type="Proteomes" id="UP000776252">
    <property type="component" value="Unassembled WGS sequence"/>
</dbReference>
<evidence type="ECO:0000259" key="15">
    <source>
        <dbReference type="PROSITE" id="PS51671"/>
    </source>
</evidence>
<accession>A0ABS6BPZ3</accession>
<comment type="function">
    <text evidence="1">Catalyzes the phosphorylation of the beta-carboxyl group of aspartic acid with ATP to yield 4-phospho-L-aspartate, which is involved in the branched biosynthetic pathway leading to the biosynthesis of amino acids threonine, isoleucine and methionine.</text>
</comment>
<dbReference type="PANTHER" id="PTHR21499:SF67">
    <property type="entry name" value="ASPARTOKINASE 3"/>
    <property type="match status" value="1"/>
</dbReference>
<dbReference type="EMBL" id="JAHLDV010000002">
    <property type="protein sequence ID" value="MBU3158474.1"/>
    <property type="molecule type" value="Genomic_DNA"/>
</dbReference>
<evidence type="ECO:0000256" key="8">
    <source>
        <dbReference type="ARBA" id="ARBA00022777"/>
    </source>
</evidence>
<keyword evidence="7" id="KW-0547">Nucleotide-binding</keyword>
<feature type="domain" description="ACT" evidence="15">
    <location>
        <begin position="378"/>
        <end position="441"/>
    </location>
</feature>
<dbReference type="Pfam" id="PF00696">
    <property type="entry name" value="AA_kinase"/>
    <property type="match status" value="1"/>
</dbReference>
<organism evidence="16 17">
    <name type="scientific">Clostridium frigoris</name>
    <dbReference type="NCBI Taxonomy" id="205327"/>
    <lineage>
        <taxon>Bacteria</taxon>
        <taxon>Bacillati</taxon>
        <taxon>Bacillota</taxon>
        <taxon>Clostridia</taxon>
        <taxon>Eubacteriales</taxon>
        <taxon>Clostridiaceae</taxon>
        <taxon>Clostridium</taxon>
    </lineage>
</organism>
<evidence type="ECO:0000256" key="11">
    <source>
        <dbReference type="ARBA" id="ARBA00023154"/>
    </source>
</evidence>
<keyword evidence="17" id="KW-1185">Reference proteome</keyword>
<comment type="pathway">
    <text evidence="4 14">Amino-acid biosynthesis; L-threonine biosynthesis; L-threonine from L-aspartate: step 1/5.</text>
</comment>
<evidence type="ECO:0000313" key="17">
    <source>
        <dbReference type="Proteomes" id="UP000776252"/>
    </source>
</evidence>
<dbReference type="Pfam" id="PF22468">
    <property type="entry name" value="ACT_9"/>
    <property type="match status" value="1"/>
</dbReference>